<comment type="similarity">
    <text evidence="1 2">Belongs to the outer membrane factor (OMF) (TC 1.B.17) family.</text>
</comment>
<gene>
    <name evidence="3" type="ORF">EC580_14270</name>
</gene>
<protein>
    <submittedName>
        <fullName evidence="3">Efflux transporter outer membrane subunit</fullName>
    </submittedName>
</protein>
<dbReference type="RefSeq" id="WP_123106216.1">
    <property type="nucleotide sequence ID" value="NZ_CP127527.1"/>
</dbReference>
<evidence type="ECO:0000256" key="2">
    <source>
        <dbReference type="RuleBase" id="RU362097"/>
    </source>
</evidence>
<comment type="subcellular location">
    <subcellularLocation>
        <location evidence="2">Cell membrane</location>
        <topology evidence="2">Lipid-anchor</topology>
    </subcellularLocation>
</comment>
<dbReference type="GO" id="GO:0005886">
    <property type="term" value="C:plasma membrane"/>
    <property type="evidence" value="ECO:0007669"/>
    <property type="project" value="UniProtKB-SubCell"/>
</dbReference>
<dbReference type="PROSITE" id="PS51257">
    <property type="entry name" value="PROKAR_LIPOPROTEIN"/>
    <property type="match status" value="1"/>
</dbReference>
<keyword evidence="2" id="KW-0472">Membrane</keyword>
<dbReference type="OrthoDB" id="9770517at2"/>
<keyword evidence="2" id="KW-0564">Palmitate</keyword>
<organism evidence="3">
    <name type="scientific">Acidithiobacillus sulfuriphilus</name>
    <dbReference type="NCBI Taxonomy" id="1867749"/>
    <lineage>
        <taxon>Bacteria</taxon>
        <taxon>Pseudomonadati</taxon>
        <taxon>Pseudomonadota</taxon>
        <taxon>Acidithiobacillia</taxon>
        <taxon>Acidithiobacillales</taxon>
        <taxon>Acidithiobacillaceae</taxon>
        <taxon>Acidithiobacillus</taxon>
    </lineage>
</organism>
<name>A0A3M8QNL8_9PROT</name>
<feature type="chain" id="PRO_5017845327" evidence="2">
    <location>
        <begin position="22"/>
        <end position="510"/>
    </location>
</feature>
<dbReference type="EMBL" id="RIZI01000195">
    <property type="protein sequence ID" value="RNF57816.1"/>
    <property type="molecule type" value="Genomic_DNA"/>
</dbReference>
<dbReference type="NCBIfam" id="TIGR01845">
    <property type="entry name" value="outer_NodT"/>
    <property type="match status" value="1"/>
</dbReference>
<dbReference type="GO" id="GO:0015562">
    <property type="term" value="F:efflux transmembrane transporter activity"/>
    <property type="evidence" value="ECO:0007669"/>
    <property type="project" value="InterPro"/>
</dbReference>
<dbReference type="AlphaFoldDB" id="A0A3M8QNL8"/>
<keyword evidence="2" id="KW-0732">Signal</keyword>
<keyword evidence="2" id="KW-0449">Lipoprotein</keyword>
<accession>A0A3M8QNL8</accession>
<sequence length="510" mass="54951">MPLRRSLLLPLSAALASTLTACSFEPPLRLPETPAKVPFTAHPAPGKTVASAGTNGTAQEMAYGKDLDQQWWTLFHSHTLDAVIQQALKNSPTIAQAQAQLRQAEATARVNASIFYPQVTGNLGANRSKQSAAAFGGNKTGFQYTLFTGSVGVTYYPDIFGVNRLIYRGSEAQIRYQRYELEAARLTLTGNIVNTAIGEAATQAQIAATHAIVEHERTLLNLTENQYRAGAVPYLNVVNQRAQLATQMATLPQLEQQLAVYRHEMAILVGSFPGQWQEKPFTLEDLSLPTRIPVSLPSEVVKQRPDIQAALNQLKVANAQIGVARAQFYPTVALTASFGDTASTAGMFFNPMSSVWSLVGTLAQPLFQGGKLEAQKAAAYAAYDASFNAYRNTVLTAFQQVADALRALQHDAQTLAAQQESLQAAQEALTLAQSSYRAGATDYLSLLTAEVQYNTAKIAEIKAEAQRYQDTASLLVALGGGWWNTPAPDHAVAEQTTAPREVAPGQGSHS</sequence>
<dbReference type="Gene3D" id="1.20.1600.10">
    <property type="entry name" value="Outer membrane efflux proteins (OEP)"/>
    <property type="match status" value="1"/>
</dbReference>
<dbReference type="Gene3D" id="2.20.200.10">
    <property type="entry name" value="Outer membrane efflux proteins (OEP)"/>
    <property type="match status" value="1"/>
</dbReference>
<proteinExistence type="inferred from homology"/>
<keyword evidence="2" id="KW-1134">Transmembrane beta strand</keyword>
<comment type="caution">
    <text evidence="3">The sequence shown here is derived from an EMBL/GenBank/DDBJ whole genome shotgun (WGS) entry which is preliminary data.</text>
</comment>
<dbReference type="PANTHER" id="PTHR30203">
    <property type="entry name" value="OUTER MEMBRANE CATION EFFLUX PROTEIN"/>
    <property type="match status" value="1"/>
</dbReference>
<dbReference type="SUPFAM" id="SSF56954">
    <property type="entry name" value="Outer membrane efflux proteins (OEP)"/>
    <property type="match status" value="1"/>
</dbReference>
<dbReference type="PANTHER" id="PTHR30203:SF33">
    <property type="entry name" value="BLR4455 PROTEIN"/>
    <property type="match status" value="1"/>
</dbReference>
<dbReference type="Pfam" id="PF02321">
    <property type="entry name" value="OEP"/>
    <property type="match status" value="2"/>
</dbReference>
<feature type="signal peptide" evidence="2">
    <location>
        <begin position="1"/>
        <end position="21"/>
    </location>
</feature>
<reference evidence="3" key="1">
    <citation type="submission" date="2018-10" db="EMBL/GenBank/DDBJ databases">
        <title>Acidithiobacillus sulfuriphilus sp. nov.: an extremely acidophilic sulfur-oxidizing chemolithotroph isolated from a neutral pH environment.</title>
        <authorList>
            <person name="Falagan C."/>
            <person name="Moya-Beltran A."/>
            <person name="Quatrini R."/>
            <person name="Johnson D.B."/>
        </authorList>
    </citation>
    <scope>NUCLEOTIDE SEQUENCE [LARGE SCALE GENOMIC DNA]</scope>
    <source>
        <strain evidence="3">CJ-2</strain>
    </source>
</reference>
<keyword evidence="2" id="KW-0812">Transmembrane</keyword>
<evidence type="ECO:0000256" key="1">
    <source>
        <dbReference type="ARBA" id="ARBA00007613"/>
    </source>
</evidence>
<dbReference type="InterPro" id="IPR010131">
    <property type="entry name" value="MdtP/NodT-like"/>
</dbReference>
<dbReference type="InterPro" id="IPR003423">
    <property type="entry name" value="OMP_efflux"/>
</dbReference>
<evidence type="ECO:0000313" key="3">
    <source>
        <dbReference type="EMBL" id="RNF57816.1"/>
    </source>
</evidence>